<organism evidence="6 7">
    <name type="scientific">Eubacterium oxidoreducens</name>
    <dbReference type="NCBI Taxonomy" id="1732"/>
    <lineage>
        <taxon>Bacteria</taxon>
        <taxon>Bacillati</taxon>
        <taxon>Bacillota</taxon>
        <taxon>Clostridia</taxon>
        <taxon>Eubacteriales</taxon>
        <taxon>Eubacteriaceae</taxon>
        <taxon>Eubacterium</taxon>
    </lineage>
</organism>
<evidence type="ECO:0000256" key="3">
    <source>
        <dbReference type="ARBA" id="ARBA00023125"/>
    </source>
</evidence>
<dbReference type="OrthoDB" id="119203at2"/>
<dbReference type="Gene3D" id="3.40.190.10">
    <property type="entry name" value="Periplasmic binding protein-like II"/>
    <property type="match status" value="2"/>
</dbReference>
<dbReference type="CDD" id="cd05466">
    <property type="entry name" value="PBP2_LTTR_substrate"/>
    <property type="match status" value="1"/>
</dbReference>
<dbReference type="GO" id="GO:0003677">
    <property type="term" value="F:DNA binding"/>
    <property type="evidence" value="ECO:0007669"/>
    <property type="project" value="UniProtKB-KW"/>
</dbReference>
<dbReference type="SUPFAM" id="SSF46785">
    <property type="entry name" value="Winged helix' DNA-binding domain"/>
    <property type="match status" value="1"/>
</dbReference>
<reference evidence="6 7" key="1">
    <citation type="submission" date="2016-10" db="EMBL/GenBank/DDBJ databases">
        <authorList>
            <person name="de Groot N.N."/>
        </authorList>
    </citation>
    <scope>NUCLEOTIDE SEQUENCE [LARGE SCALE GENOMIC DNA]</scope>
    <source>
        <strain evidence="6 7">DSM 3217</strain>
    </source>
</reference>
<evidence type="ECO:0000313" key="6">
    <source>
        <dbReference type="EMBL" id="SDB26510.1"/>
    </source>
</evidence>
<dbReference type="InterPro" id="IPR005119">
    <property type="entry name" value="LysR_subst-bd"/>
</dbReference>
<dbReference type="Proteomes" id="UP000199228">
    <property type="component" value="Unassembled WGS sequence"/>
</dbReference>
<gene>
    <name evidence="6" type="ORF">SAMN02910417_01953</name>
</gene>
<sequence length="309" mass="35733">MTDLQVRCFLEVAEHLNFTNAAKALFISQSNISRQVSAFEEELGLSLFTRNTKGVRLTHEGEILAETLTNLSQEWNQALIRARNSAKKFAGSIRIGCTLHAKTNSYLSRFLAEFHEQRPEIQIIKERNTQKQLIEGLNGDYYDAILIADHDVRWLSGITTQALFYSRVGIAIHRNHPLFRKKDVSLSDFADMAFIRYKPTEIPLKSDYLYLICKNFGFEPHIVEEYEDFEDFLFAIETGVGVSLIYEETEITSNLNLRFIPIEEEFPQKYLPMELTKKSNNTNKFLDDFFKFAKLKATMEGTTKLDIKE</sequence>
<name>A0A1G6C0Y4_EUBOX</name>
<dbReference type="EMBL" id="FMXR01000014">
    <property type="protein sequence ID" value="SDB26510.1"/>
    <property type="molecule type" value="Genomic_DNA"/>
</dbReference>
<proteinExistence type="inferred from homology"/>
<dbReference type="PANTHER" id="PTHR30346:SF0">
    <property type="entry name" value="HCA OPERON TRANSCRIPTIONAL ACTIVATOR HCAR"/>
    <property type="match status" value="1"/>
</dbReference>
<keyword evidence="3 6" id="KW-0238">DNA-binding</keyword>
<accession>A0A1G6C0Y4</accession>
<keyword evidence="4" id="KW-0804">Transcription</keyword>
<dbReference type="PRINTS" id="PR00039">
    <property type="entry name" value="HTHLYSR"/>
</dbReference>
<evidence type="ECO:0000313" key="7">
    <source>
        <dbReference type="Proteomes" id="UP000199228"/>
    </source>
</evidence>
<dbReference type="STRING" id="1732.SAMN02910417_01953"/>
<keyword evidence="7" id="KW-1185">Reference proteome</keyword>
<dbReference type="Pfam" id="PF03466">
    <property type="entry name" value="LysR_substrate"/>
    <property type="match status" value="1"/>
</dbReference>
<dbReference type="GO" id="GO:0032993">
    <property type="term" value="C:protein-DNA complex"/>
    <property type="evidence" value="ECO:0007669"/>
    <property type="project" value="TreeGrafter"/>
</dbReference>
<dbReference type="GO" id="GO:0003700">
    <property type="term" value="F:DNA-binding transcription factor activity"/>
    <property type="evidence" value="ECO:0007669"/>
    <property type="project" value="InterPro"/>
</dbReference>
<feature type="domain" description="HTH lysR-type" evidence="5">
    <location>
        <begin position="1"/>
        <end position="58"/>
    </location>
</feature>
<keyword evidence="2" id="KW-0805">Transcription regulation</keyword>
<dbReference type="RefSeq" id="WP_090174172.1">
    <property type="nucleotide sequence ID" value="NZ_FMXR01000014.1"/>
</dbReference>
<dbReference type="Gene3D" id="1.10.10.10">
    <property type="entry name" value="Winged helix-like DNA-binding domain superfamily/Winged helix DNA-binding domain"/>
    <property type="match status" value="1"/>
</dbReference>
<dbReference type="Pfam" id="PF00126">
    <property type="entry name" value="HTH_1"/>
    <property type="match status" value="1"/>
</dbReference>
<dbReference type="InterPro" id="IPR000847">
    <property type="entry name" value="LysR_HTH_N"/>
</dbReference>
<comment type="similarity">
    <text evidence="1">Belongs to the LysR transcriptional regulatory family.</text>
</comment>
<protein>
    <submittedName>
        <fullName evidence="6">DNA-binding transcriptional regulator, LysR family</fullName>
    </submittedName>
</protein>
<evidence type="ECO:0000259" key="5">
    <source>
        <dbReference type="PROSITE" id="PS50931"/>
    </source>
</evidence>
<dbReference type="PROSITE" id="PS50931">
    <property type="entry name" value="HTH_LYSR"/>
    <property type="match status" value="1"/>
</dbReference>
<dbReference type="AlphaFoldDB" id="A0A1G6C0Y4"/>
<evidence type="ECO:0000256" key="2">
    <source>
        <dbReference type="ARBA" id="ARBA00023015"/>
    </source>
</evidence>
<dbReference type="PANTHER" id="PTHR30346">
    <property type="entry name" value="TRANSCRIPTIONAL DUAL REGULATOR HCAR-RELATED"/>
    <property type="match status" value="1"/>
</dbReference>
<dbReference type="InterPro" id="IPR036390">
    <property type="entry name" value="WH_DNA-bd_sf"/>
</dbReference>
<evidence type="ECO:0000256" key="4">
    <source>
        <dbReference type="ARBA" id="ARBA00023163"/>
    </source>
</evidence>
<dbReference type="InterPro" id="IPR036388">
    <property type="entry name" value="WH-like_DNA-bd_sf"/>
</dbReference>
<evidence type="ECO:0000256" key="1">
    <source>
        <dbReference type="ARBA" id="ARBA00009437"/>
    </source>
</evidence>
<dbReference type="FunFam" id="1.10.10.10:FF:000001">
    <property type="entry name" value="LysR family transcriptional regulator"/>
    <property type="match status" value="1"/>
</dbReference>
<dbReference type="SUPFAM" id="SSF53850">
    <property type="entry name" value="Periplasmic binding protein-like II"/>
    <property type="match status" value="1"/>
</dbReference>